<keyword evidence="4" id="KW-0813">Transport</keyword>
<evidence type="ECO:0000256" key="3">
    <source>
        <dbReference type="ARBA" id="ARBA00007004"/>
    </source>
</evidence>
<evidence type="ECO:0000313" key="11">
    <source>
        <dbReference type="EMBL" id="MEQ2184485.1"/>
    </source>
</evidence>
<dbReference type="Gene3D" id="1.20.1250.20">
    <property type="entry name" value="MFS general substrate transporter like domains"/>
    <property type="match status" value="1"/>
</dbReference>
<organism evidence="11 12">
    <name type="scientific">Goodea atripinnis</name>
    <dbReference type="NCBI Taxonomy" id="208336"/>
    <lineage>
        <taxon>Eukaryota</taxon>
        <taxon>Metazoa</taxon>
        <taxon>Chordata</taxon>
        <taxon>Craniata</taxon>
        <taxon>Vertebrata</taxon>
        <taxon>Euteleostomi</taxon>
        <taxon>Actinopterygii</taxon>
        <taxon>Neopterygii</taxon>
        <taxon>Teleostei</taxon>
        <taxon>Neoteleostei</taxon>
        <taxon>Acanthomorphata</taxon>
        <taxon>Ovalentaria</taxon>
        <taxon>Atherinomorphae</taxon>
        <taxon>Cyprinodontiformes</taxon>
        <taxon>Goodeidae</taxon>
        <taxon>Goodea</taxon>
    </lineage>
</organism>
<dbReference type="PANTHER" id="PTHR23503">
    <property type="entry name" value="SOLUTE CARRIER FAMILY 2"/>
    <property type="match status" value="1"/>
</dbReference>
<dbReference type="EMBL" id="JAHRIO010080412">
    <property type="protein sequence ID" value="MEQ2184485.1"/>
    <property type="molecule type" value="Genomic_DNA"/>
</dbReference>
<sequence>TLLGSEHLWPVLMGLTVVPTVLQMGLLPFCPESPRFLYIIRSQEHHAKSGRQEVGDMLAEMKEEKRRMDMERKVSIPELFRSTLYRQPIIISILLQLSQQLSGVNAVSLIFF</sequence>
<evidence type="ECO:0000256" key="10">
    <source>
        <dbReference type="SAM" id="SignalP"/>
    </source>
</evidence>
<dbReference type="Pfam" id="PF00083">
    <property type="entry name" value="Sugar_tr"/>
    <property type="match status" value="1"/>
</dbReference>
<evidence type="ECO:0000256" key="5">
    <source>
        <dbReference type="ARBA" id="ARBA00022475"/>
    </source>
</evidence>
<name>A0ABV0PLV8_9TELE</name>
<comment type="catalytic activity">
    <reaction evidence="1">
        <text>D-glucose(out) = D-glucose(in)</text>
        <dbReference type="Rhea" id="RHEA:60376"/>
        <dbReference type="ChEBI" id="CHEBI:4167"/>
    </reaction>
</comment>
<feature type="signal peptide" evidence="10">
    <location>
        <begin position="1"/>
        <end position="23"/>
    </location>
</feature>
<evidence type="ECO:0000256" key="7">
    <source>
        <dbReference type="ARBA" id="ARBA00022692"/>
    </source>
</evidence>
<protein>
    <recommendedName>
        <fullName evidence="13">Glucose transporter 1</fullName>
    </recommendedName>
</protein>
<dbReference type="PANTHER" id="PTHR23503:SF120">
    <property type="entry name" value="SOLUTE CARRIER FAMILY 2, FACILITATED GLUCOSE TRANSPORTER MEMBER 4"/>
    <property type="match status" value="1"/>
</dbReference>
<keyword evidence="7" id="KW-0812">Transmembrane</keyword>
<comment type="caution">
    <text evidence="11">The sequence shown here is derived from an EMBL/GenBank/DDBJ whole genome shotgun (WGS) entry which is preliminary data.</text>
</comment>
<evidence type="ECO:0000256" key="8">
    <source>
        <dbReference type="ARBA" id="ARBA00022989"/>
    </source>
</evidence>
<keyword evidence="8" id="KW-1133">Transmembrane helix</keyword>
<dbReference type="Proteomes" id="UP001476798">
    <property type="component" value="Unassembled WGS sequence"/>
</dbReference>
<dbReference type="InterPro" id="IPR005828">
    <property type="entry name" value="MFS_sugar_transport-like"/>
</dbReference>
<evidence type="ECO:0000256" key="1">
    <source>
        <dbReference type="ARBA" id="ARBA00000618"/>
    </source>
</evidence>
<accession>A0ABV0PLV8</accession>
<comment type="subcellular location">
    <subcellularLocation>
        <location evidence="2">Cell membrane</location>
        <topology evidence="2">Multi-pass membrane protein</topology>
    </subcellularLocation>
</comment>
<keyword evidence="12" id="KW-1185">Reference proteome</keyword>
<evidence type="ECO:0000256" key="4">
    <source>
        <dbReference type="ARBA" id="ARBA00022448"/>
    </source>
</evidence>
<reference evidence="11 12" key="1">
    <citation type="submission" date="2021-06" db="EMBL/GenBank/DDBJ databases">
        <authorList>
            <person name="Palmer J.M."/>
        </authorList>
    </citation>
    <scope>NUCLEOTIDE SEQUENCE [LARGE SCALE GENOMIC DNA]</scope>
    <source>
        <strain evidence="11 12">GA_2019</strain>
        <tissue evidence="11">Muscle</tissue>
    </source>
</reference>
<feature type="chain" id="PRO_5046474525" description="Glucose transporter 1" evidence="10">
    <location>
        <begin position="24"/>
        <end position="112"/>
    </location>
</feature>
<comment type="similarity">
    <text evidence="3">Belongs to the major facilitator superfamily. Sugar transporter (TC 2.A.1.1) family. Glucose transporter subfamily.</text>
</comment>
<evidence type="ECO:0000313" key="12">
    <source>
        <dbReference type="Proteomes" id="UP001476798"/>
    </source>
</evidence>
<keyword evidence="6" id="KW-0762">Sugar transport</keyword>
<keyword evidence="9" id="KW-0472">Membrane</keyword>
<keyword evidence="5" id="KW-1003">Cell membrane</keyword>
<feature type="non-terminal residue" evidence="11">
    <location>
        <position position="1"/>
    </location>
</feature>
<evidence type="ECO:0008006" key="13">
    <source>
        <dbReference type="Google" id="ProtNLM"/>
    </source>
</evidence>
<evidence type="ECO:0000256" key="2">
    <source>
        <dbReference type="ARBA" id="ARBA00004651"/>
    </source>
</evidence>
<gene>
    <name evidence="11" type="ORF">GOODEAATRI_008425</name>
</gene>
<proteinExistence type="inferred from homology"/>
<dbReference type="InterPro" id="IPR036259">
    <property type="entry name" value="MFS_trans_sf"/>
</dbReference>
<keyword evidence="10" id="KW-0732">Signal</keyword>
<evidence type="ECO:0000256" key="6">
    <source>
        <dbReference type="ARBA" id="ARBA00022597"/>
    </source>
</evidence>
<dbReference type="InterPro" id="IPR045263">
    <property type="entry name" value="GLUT"/>
</dbReference>
<evidence type="ECO:0000256" key="9">
    <source>
        <dbReference type="ARBA" id="ARBA00023136"/>
    </source>
</evidence>